<organism evidence="3">
    <name type="scientific">Metarhizium acridum (strain CQMa 102)</name>
    <dbReference type="NCBI Taxonomy" id="655827"/>
    <lineage>
        <taxon>Eukaryota</taxon>
        <taxon>Fungi</taxon>
        <taxon>Dikarya</taxon>
        <taxon>Ascomycota</taxon>
        <taxon>Pezizomycotina</taxon>
        <taxon>Sordariomycetes</taxon>
        <taxon>Hypocreomycetidae</taxon>
        <taxon>Hypocreales</taxon>
        <taxon>Clavicipitaceae</taxon>
        <taxon>Metarhizium</taxon>
    </lineage>
</organism>
<feature type="region of interest" description="Disordered" evidence="1">
    <location>
        <begin position="26"/>
        <end position="45"/>
    </location>
</feature>
<evidence type="ECO:0000313" key="3">
    <source>
        <dbReference type="Proteomes" id="UP000002499"/>
    </source>
</evidence>
<protein>
    <submittedName>
        <fullName evidence="2">Uncharacterized protein</fullName>
    </submittedName>
</protein>
<dbReference type="EMBL" id="GL698544">
    <property type="protein sequence ID" value="EFY86564.1"/>
    <property type="molecule type" value="Genomic_DNA"/>
</dbReference>
<reference evidence="2 3" key="1">
    <citation type="journal article" date="2011" name="PLoS Genet.">
        <title>Genome sequencing and comparative transcriptomics of the model entomopathogenic fungi Metarhizium anisopliae and M. acridum.</title>
        <authorList>
            <person name="Gao Q."/>
            <person name="Jin K."/>
            <person name="Ying S.H."/>
            <person name="Zhang Y."/>
            <person name="Xiao G."/>
            <person name="Shang Y."/>
            <person name="Duan Z."/>
            <person name="Hu X."/>
            <person name="Xie X.Q."/>
            <person name="Zhou G."/>
            <person name="Peng G."/>
            <person name="Luo Z."/>
            <person name="Huang W."/>
            <person name="Wang B."/>
            <person name="Fang W."/>
            <person name="Wang S."/>
            <person name="Zhong Y."/>
            <person name="Ma L.J."/>
            <person name="St Leger R.J."/>
            <person name="Zhao G.P."/>
            <person name="Pei Y."/>
            <person name="Feng M.G."/>
            <person name="Xia Y."/>
            <person name="Wang C."/>
        </authorList>
    </citation>
    <scope>NUCLEOTIDE SEQUENCE [LARGE SCALE GENOMIC DNA]</scope>
    <source>
        <strain evidence="2 3">CQMa 102</strain>
    </source>
</reference>
<dbReference type="OrthoDB" id="4941344at2759"/>
<keyword evidence="3" id="KW-1185">Reference proteome</keyword>
<sequence length="91" mass="9094">MQERAAAGGGGLATIPADHVKFVANPASAKDSVTPASENNPAREAHRSVHAALLGVISGGGGQQDPDANERVVLGTIEPGQAFITPSGGRL</sequence>
<proteinExistence type="predicted"/>
<dbReference type="HOGENOM" id="CLU_2427497_0_0_1"/>
<gene>
    <name evidence="2" type="ORF">MAC_07426</name>
</gene>
<dbReference type="InParanoid" id="E9EC28"/>
<name>E9EC28_METAQ</name>
<accession>E9EC28</accession>
<evidence type="ECO:0000256" key="1">
    <source>
        <dbReference type="SAM" id="MobiDB-lite"/>
    </source>
</evidence>
<dbReference type="Proteomes" id="UP000002499">
    <property type="component" value="Unassembled WGS sequence"/>
</dbReference>
<dbReference type="eggNOG" id="ENOG502T49D">
    <property type="taxonomic scope" value="Eukaryota"/>
</dbReference>
<dbReference type="AlphaFoldDB" id="E9EC28"/>
<evidence type="ECO:0000313" key="2">
    <source>
        <dbReference type="EMBL" id="EFY86564.1"/>
    </source>
</evidence>